<dbReference type="EMBL" id="QSIR01000030">
    <property type="protein sequence ID" value="RHD02849.1"/>
    <property type="molecule type" value="Genomic_DNA"/>
</dbReference>
<gene>
    <name evidence="1" type="ORF">DW812_14970</name>
</gene>
<reference evidence="1 2" key="1">
    <citation type="submission" date="2018-08" db="EMBL/GenBank/DDBJ databases">
        <title>A genome reference for cultivated species of the human gut microbiota.</title>
        <authorList>
            <person name="Zou Y."/>
            <person name="Xue W."/>
            <person name="Luo G."/>
        </authorList>
    </citation>
    <scope>NUCLEOTIDE SEQUENCE [LARGE SCALE GENOMIC DNA]</scope>
    <source>
        <strain evidence="1 2">AM32-6</strain>
    </source>
</reference>
<accession>A0A414D2M7</accession>
<evidence type="ECO:0008006" key="3">
    <source>
        <dbReference type="Google" id="ProtNLM"/>
    </source>
</evidence>
<dbReference type="AlphaFoldDB" id="A0A414D2M7"/>
<comment type="caution">
    <text evidence="1">The sequence shown here is derived from an EMBL/GenBank/DDBJ whole genome shotgun (WGS) entry which is preliminary data.</text>
</comment>
<organism evidence="1 2">
    <name type="scientific">Mediterraneibacter gnavus</name>
    <name type="common">Ruminococcus gnavus</name>
    <dbReference type="NCBI Taxonomy" id="33038"/>
    <lineage>
        <taxon>Bacteria</taxon>
        <taxon>Bacillati</taxon>
        <taxon>Bacillota</taxon>
        <taxon>Clostridia</taxon>
        <taxon>Lachnospirales</taxon>
        <taxon>Lachnospiraceae</taxon>
        <taxon>Mediterraneibacter</taxon>
    </lineage>
</organism>
<protein>
    <recommendedName>
        <fullName evidence="3">Phage ABA sandwich domain-containing protein</fullName>
    </recommendedName>
</protein>
<dbReference type="Proteomes" id="UP000284472">
    <property type="component" value="Unassembled WGS sequence"/>
</dbReference>
<evidence type="ECO:0000313" key="2">
    <source>
        <dbReference type="Proteomes" id="UP000284472"/>
    </source>
</evidence>
<name>A0A414D2M7_MEDGN</name>
<dbReference type="RefSeq" id="WP_118044100.1">
    <property type="nucleotide sequence ID" value="NZ_QSIR01000030.1"/>
</dbReference>
<proteinExistence type="predicted"/>
<sequence length="124" mass="14108">MSLRVKAGIDLDELKKYGFKTGKEWADAGERCLEGIGYKYQHEWYHKFLMDADEPSKIAYIAEDYDIPCVQISVRTEHRDLYVEVAVEGTYHVGGSELDIVTDTIYELTQAGILEVVPEESEGK</sequence>
<evidence type="ECO:0000313" key="1">
    <source>
        <dbReference type="EMBL" id="RHD02849.1"/>
    </source>
</evidence>